<evidence type="ECO:0000313" key="6">
    <source>
        <dbReference type="Proteomes" id="UP000612456"/>
    </source>
</evidence>
<name>A0A916Z4Y1_9BACL</name>
<protein>
    <submittedName>
        <fullName evidence="5">MBL fold hydrolase</fullName>
    </submittedName>
</protein>
<dbReference type="InterPro" id="IPR036866">
    <property type="entry name" value="RibonucZ/Hydroxyglut_hydro"/>
</dbReference>
<evidence type="ECO:0000256" key="2">
    <source>
        <dbReference type="ARBA" id="ARBA00034301"/>
    </source>
</evidence>
<dbReference type="Pfam" id="PF00753">
    <property type="entry name" value="Lactamase_B"/>
    <property type="match status" value="1"/>
</dbReference>
<keyword evidence="5" id="KW-0378">Hydrolase</keyword>
<dbReference type="PANTHER" id="PTHR23131">
    <property type="entry name" value="ENDORIBONUCLEASE LACTB2"/>
    <property type="match status" value="1"/>
</dbReference>
<gene>
    <name evidence="5" type="ORF">GCM10010911_34810</name>
</gene>
<evidence type="ECO:0000256" key="3">
    <source>
        <dbReference type="ARBA" id="ARBA00048505"/>
    </source>
</evidence>
<feature type="domain" description="Metallo-beta-lactamase" evidence="4">
    <location>
        <begin position="26"/>
        <end position="239"/>
    </location>
</feature>
<dbReference type="InterPro" id="IPR048933">
    <property type="entry name" value="B_lactamase-like_C"/>
</dbReference>
<dbReference type="AlphaFoldDB" id="A0A916Z4Y1"/>
<evidence type="ECO:0000313" key="5">
    <source>
        <dbReference type="EMBL" id="GGD73950.1"/>
    </source>
</evidence>
<dbReference type="Gene3D" id="3.60.15.10">
    <property type="entry name" value="Ribonuclease Z/Hydroxyacylglutathione hydrolase-like"/>
    <property type="match status" value="1"/>
</dbReference>
<evidence type="ECO:0000259" key="4">
    <source>
        <dbReference type="SMART" id="SM00849"/>
    </source>
</evidence>
<dbReference type="RefSeq" id="WP_229750339.1">
    <property type="nucleotide sequence ID" value="NZ_BMHP01000002.1"/>
</dbReference>
<reference evidence="5" key="2">
    <citation type="submission" date="2020-09" db="EMBL/GenBank/DDBJ databases">
        <authorList>
            <person name="Sun Q."/>
            <person name="Zhou Y."/>
        </authorList>
    </citation>
    <scope>NUCLEOTIDE SEQUENCE</scope>
    <source>
        <strain evidence="5">CGMCC 1.15178</strain>
    </source>
</reference>
<comment type="catalytic activity">
    <reaction evidence="3">
        <text>3',5'-cyclic UMP + H2O = UMP + H(+)</text>
        <dbReference type="Rhea" id="RHEA:70575"/>
        <dbReference type="ChEBI" id="CHEBI:15377"/>
        <dbReference type="ChEBI" id="CHEBI:15378"/>
        <dbReference type="ChEBI" id="CHEBI:57865"/>
        <dbReference type="ChEBI" id="CHEBI:184387"/>
    </reaction>
    <physiologicalReaction direction="left-to-right" evidence="3">
        <dbReference type="Rhea" id="RHEA:70576"/>
    </physiologicalReaction>
</comment>
<dbReference type="SMART" id="SM00849">
    <property type="entry name" value="Lactamase_B"/>
    <property type="match status" value="1"/>
</dbReference>
<reference evidence="5" key="1">
    <citation type="journal article" date="2014" name="Int. J. Syst. Evol. Microbiol.">
        <title>Complete genome sequence of Corynebacterium casei LMG S-19264T (=DSM 44701T), isolated from a smear-ripened cheese.</title>
        <authorList>
            <consortium name="US DOE Joint Genome Institute (JGI-PGF)"/>
            <person name="Walter F."/>
            <person name="Albersmeier A."/>
            <person name="Kalinowski J."/>
            <person name="Ruckert C."/>
        </authorList>
    </citation>
    <scope>NUCLEOTIDE SEQUENCE</scope>
    <source>
        <strain evidence="5">CGMCC 1.15178</strain>
    </source>
</reference>
<organism evidence="5 6">
    <name type="scientific">Paenibacillus nasutitermitis</name>
    <dbReference type="NCBI Taxonomy" id="1652958"/>
    <lineage>
        <taxon>Bacteria</taxon>
        <taxon>Bacillati</taxon>
        <taxon>Bacillota</taxon>
        <taxon>Bacilli</taxon>
        <taxon>Bacillales</taxon>
        <taxon>Paenibacillaceae</taxon>
        <taxon>Paenibacillus</taxon>
    </lineage>
</organism>
<proteinExistence type="predicted"/>
<comment type="catalytic activity">
    <reaction evidence="1">
        <text>3',5'-cyclic CMP + H2O = CMP + H(+)</text>
        <dbReference type="Rhea" id="RHEA:72675"/>
        <dbReference type="ChEBI" id="CHEBI:15377"/>
        <dbReference type="ChEBI" id="CHEBI:15378"/>
        <dbReference type="ChEBI" id="CHEBI:58003"/>
        <dbReference type="ChEBI" id="CHEBI:60377"/>
    </reaction>
    <physiologicalReaction direction="left-to-right" evidence="1">
        <dbReference type="Rhea" id="RHEA:72676"/>
    </physiologicalReaction>
</comment>
<dbReference type="PANTHER" id="PTHR23131:SF4">
    <property type="entry name" value="METALLO-BETA-LACTAMASE SUPERFAMILY POTEIN"/>
    <property type="match status" value="1"/>
</dbReference>
<dbReference type="SUPFAM" id="SSF56281">
    <property type="entry name" value="Metallo-hydrolase/oxidoreductase"/>
    <property type="match status" value="1"/>
</dbReference>
<dbReference type="CDD" id="cd07725">
    <property type="entry name" value="TTHA1429-like_MBL-fold"/>
    <property type="match status" value="1"/>
</dbReference>
<dbReference type="Gene3D" id="1.10.10.10">
    <property type="entry name" value="Winged helix-like DNA-binding domain superfamily/Winged helix DNA-binding domain"/>
    <property type="match status" value="1"/>
</dbReference>
<keyword evidence="6" id="KW-1185">Reference proteome</keyword>
<evidence type="ECO:0000256" key="1">
    <source>
        <dbReference type="ARBA" id="ARBA00034221"/>
    </source>
</evidence>
<accession>A0A916Z4Y1</accession>
<dbReference type="InterPro" id="IPR036388">
    <property type="entry name" value="WH-like_DNA-bd_sf"/>
</dbReference>
<dbReference type="Proteomes" id="UP000612456">
    <property type="component" value="Unassembled WGS sequence"/>
</dbReference>
<dbReference type="GO" id="GO:0016787">
    <property type="term" value="F:hydrolase activity"/>
    <property type="evidence" value="ECO:0007669"/>
    <property type="project" value="UniProtKB-KW"/>
</dbReference>
<dbReference type="EMBL" id="BMHP01000002">
    <property type="protein sequence ID" value="GGD73950.1"/>
    <property type="molecule type" value="Genomic_DNA"/>
</dbReference>
<dbReference type="InterPro" id="IPR001279">
    <property type="entry name" value="Metallo-B-lactamas"/>
</dbReference>
<dbReference type="InterPro" id="IPR050662">
    <property type="entry name" value="Sec-metab_biosynth-thioest"/>
</dbReference>
<dbReference type="Pfam" id="PF21221">
    <property type="entry name" value="B_lactamase-like_C"/>
    <property type="match status" value="1"/>
</dbReference>
<comment type="caution">
    <text evidence="5">The sequence shown here is derived from an EMBL/GenBank/DDBJ whole genome shotgun (WGS) entry which is preliminary data.</text>
</comment>
<comment type="function">
    <text evidence="2">Counteracts the endogenous Pycsar antiviral defense system. Phosphodiesterase that enables metal-dependent hydrolysis of host cyclic nucleotide Pycsar defense signals such as cCMP and cUMP.</text>
</comment>
<sequence>MNGAVTAGWPEGMIQVKVPLPFSLKWVNSYLLPGEDGYTLIDPGLHTPDAVNTWREALVAHGIDYKDIGLILLTHQHPDHYGLAGWFQQRTDAPVLISRRSHSYALRLWGEDDRFALELTGLYALHGMPGGVLETIGPHLAGFREMVTPQPEVSYMAAGETLRLGNMDWLTIDAPGHANGQLCLYNAKRRWMFCGDQVLPDITPNVSVVPGEDGDPLQQFLDSLAHLQTYEVELAFPGHRDPFTGFHTRITELLRHHERRLAEIIHLLVTQPCSGYELCQRLFGERIAGNAHQLRFAMSETLAHLFHLENRRQIHRHTRKGYVVFMA</sequence>